<evidence type="ECO:0000313" key="1">
    <source>
        <dbReference type="EMBL" id="KXA27819.1"/>
    </source>
</evidence>
<dbReference type="Pfam" id="PF12710">
    <property type="entry name" value="HAD"/>
    <property type="match status" value="1"/>
</dbReference>
<reference evidence="1 2" key="1">
    <citation type="submission" date="2016-01" db="EMBL/GenBank/DDBJ databases">
        <authorList>
            <person name="Oliw E.H."/>
        </authorList>
    </citation>
    <scope>NUCLEOTIDE SEQUENCE [LARGE SCALE GENOMIC DNA]</scope>
    <source>
        <strain evidence="1 2">CMW7756A</strain>
    </source>
</reference>
<dbReference type="Proteomes" id="UP000070174">
    <property type="component" value="Unassembled WGS sequence"/>
</dbReference>
<dbReference type="RefSeq" id="WP_060800781.1">
    <property type="nucleotide sequence ID" value="NZ_KQ957105.1"/>
</dbReference>
<accession>A0A133PH10</accession>
<evidence type="ECO:0000313" key="2">
    <source>
        <dbReference type="Proteomes" id="UP000070174"/>
    </source>
</evidence>
<dbReference type="InterPro" id="IPR036412">
    <property type="entry name" value="HAD-like_sf"/>
</dbReference>
<dbReference type="Gene3D" id="1.20.1440.100">
    <property type="entry name" value="SG protein - dephosphorylation function"/>
    <property type="match status" value="1"/>
</dbReference>
<dbReference type="InterPro" id="IPR023214">
    <property type="entry name" value="HAD_sf"/>
</dbReference>
<dbReference type="EMBL" id="LRQE01000050">
    <property type="protein sequence ID" value="KXA27819.1"/>
    <property type="molecule type" value="Genomic_DNA"/>
</dbReference>
<dbReference type="AlphaFoldDB" id="A0A133PH10"/>
<organism evidence="1">
    <name type="scientific">Peptoniphilus harei</name>
    <dbReference type="NCBI Taxonomy" id="54005"/>
    <lineage>
        <taxon>Bacteria</taxon>
        <taxon>Bacillati</taxon>
        <taxon>Bacillota</taxon>
        <taxon>Tissierellia</taxon>
        <taxon>Tissierellales</taxon>
        <taxon>Peptoniphilaceae</taxon>
        <taxon>Peptoniphilus</taxon>
    </lineage>
</organism>
<name>A0A133PH10_9FIRM</name>
<dbReference type="Gene3D" id="3.40.50.1000">
    <property type="entry name" value="HAD superfamily/HAD-like"/>
    <property type="match status" value="1"/>
</dbReference>
<proteinExistence type="predicted"/>
<dbReference type="PATRIC" id="fig|54005.3.peg.1853"/>
<gene>
    <name evidence="1" type="ORF">HMPREF3229_01890</name>
</gene>
<comment type="caution">
    <text evidence="1">The sequence shown here is derived from an EMBL/GenBank/DDBJ whole genome shotgun (WGS) entry which is preliminary data.</text>
</comment>
<protein>
    <recommendedName>
        <fullName evidence="3">HAD hydrolase, family IB</fullName>
    </recommendedName>
</protein>
<sequence>MKRKLALYDFDKTVVDCESIVELYKYGFKNKKIKFARTMAGLASAYIRSKLQSDFNIMKNQMVSIIKYFTEDELKDFVTDYLFPKFFFVEFEDEFYSHDEDTIKILCSASATSYLKYVKDLYPFDYIIGTDLGSDYKLTRGNNKKGVKVKNIRDLLAQEGIEIDYENSSAYSDSYDDDKYMLRMTKNRFLINSKVKKKSYENLSWHTEETK</sequence>
<dbReference type="SUPFAM" id="SSF56784">
    <property type="entry name" value="HAD-like"/>
    <property type="match status" value="1"/>
</dbReference>
<evidence type="ECO:0008006" key="3">
    <source>
        <dbReference type="Google" id="ProtNLM"/>
    </source>
</evidence>